<keyword evidence="1" id="KW-0812">Transmembrane</keyword>
<evidence type="ECO:0000313" key="3">
    <source>
        <dbReference type="Proteomes" id="UP000187209"/>
    </source>
</evidence>
<feature type="transmembrane region" description="Helical" evidence="1">
    <location>
        <begin position="12"/>
        <end position="31"/>
    </location>
</feature>
<name>A0A1R2B4U2_9CILI</name>
<evidence type="ECO:0000313" key="2">
    <source>
        <dbReference type="EMBL" id="OMJ71804.1"/>
    </source>
</evidence>
<gene>
    <name evidence="2" type="ORF">SteCoe_29896</name>
</gene>
<protein>
    <submittedName>
        <fullName evidence="2">Uncharacterized protein</fullName>
    </submittedName>
</protein>
<proteinExistence type="predicted"/>
<dbReference type="Proteomes" id="UP000187209">
    <property type="component" value="Unassembled WGS sequence"/>
</dbReference>
<keyword evidence="1" id="KW-0472">Membrane</keyword>
<dbReference type="EMBL" id="MPUH01000955">
    <property type="protein sequence ID" value="OMJ71804.1"/>
    <property type="molecule type" value="Genomic_DNA"/>
</dbReference>
<comment type="caution">
    <text evidence="2">The sequence shown here is derived from an EMBL/GenBank/DDBJ whole genome shotgun (WGS) entry which is preliminary data.</text>
</comment>
<evidence type="ECO:0000256" key="1">
    <source>
        <dbReference type="SAM" id="Phobius"/>
    </source>
</evidence>
<organism evidence="2 3">
    <name type="scientific">Stentor coeruleus</name>
    <dbReference type="NCBI Taxonomy" id="5963"/>
    <lineage>
        <taxon>Eukaryota</taxon>
        <taxon>Sar</taxon>
        <taxon>Alveolata</taxon>
        <taxon>Ciliophora</taxon>
        <taxon>Postciliodesmatophora</taxon>
        <taxon>Heterotrichea</taxon>
        <taxon>Heterotrichida</taxon>
        <taxon>Stentoridae</taxon>
        <taxon>Stentor</taxon>
    </lineage>
</organism>
<sequence length="135" mass="15269">MTSVVLGISRLFHIGAACFIIGNSFADVMWGQKSTDVNYLAAYLTCYVLLLISVFTKPGKIFQKFDQRVWVALMYVKFVLWLLFIPIPDWIAASVGGSFPRIQFNGALIFVMLIISVASKLFREKHKLYPSGRLL</sequence>
<feature type="transmembrane region" description="Helical" evidence="1">
    <location>
        <begin position="102"/>
        <end position="122"/>
    </location>
</feature>
<feature type="transmembrane region" description="Helical" evidence="1">
    <location>
        <begin position="68"/>
        <end position="87"/>
    </location>
</feature>
<accession>A0A1R2B4U2</accession>
<reference evidence="2 3" key="1">
    <citation type="submission" date="2016-11" db="EMBL/GenBank/DDBJ databases">
        <title>The macronuclear genome of Stentor coeruleus: a giant cell with tiny introns.</title>
        <authorList>
            <person name="Slabodnick M."/>
            <person name="Ruby J.G."/>
            <person name="Reiff S.B."/>
            <person name="Swart E.C."/>
            <person name="Gosai S."/>
            <person name="Prabakaran S."/>
            <person name="Witkowska E."/>
            <person name="Larue G.E."/>
            <person name="Fisher S."/>
            <person name="Freeman R.M."/>
            <person name="Gunawardena J."/>
            <person name="Chu W."/>
            <person name="Stover N.A."/>
            <person name="Gregory B.D."/>
            <person name="Nowacki M."/>
            <person name="Derisi J."/>
            <person name="Roy S.W."/>
            <person name="Marshall W.F."/>
            <person name="Sood P."/>
        </authorList>
    </citation>
    <scope>NUCLEOTIDE SEQUENCE [LARGE SCALE GENOMIC DNA]</scope>
    <source>
        <strain evidence="2">WM001</strain>
    </source>
</reference>
<keyword evidence="1" id="KW-1133">Transmembrane helix</keyword>
<feature type="transmembrane region" description="Helical" evidence="1">
    <location>
        <begin position="37"/>
        <end position="56"/>
    </location>
</feature>
<dbReference type="AlphaFoldDB" id="A0A1R2B4U2"/>
<keyword evidence="3" id="KW-1185">Reference proteome</keyword>